<evidence type="ECO:0000313" key="3">
    <source>
        <dbReference type="EnsemblProtists" id="EOD39082"/>
    </source>
</evidence>
<dbReference type="AlphaFoldDB" id="A0A0D3KTJ7"/>
<keyword evidence="4" id="KW-1185">Reference proteome</keyword>
<protein>
    <submittedName>
        <fullName evidence="3">Uncharacterized protein</fullName>
    </submittedName>
</protein>
<reference evidence="3" key="2">
    <citation type="submission" date="2024-10" db="UniProtKB">
        <authorList>
            <consortium name="EnsemblProtists"/>
        </authorList>
    </citation>
    <scope>IDENTIFICATION</scope>
</reference>
<dbReference type="GO" id="GO:0003916">
    <property type="term" value="F:DNA topoisomerase activity"/>
    <property type="evidence" value="ECO:0007669"/>
    <property type="project" value="InterPro"/>
</dbReference>
<reference evidence="4" key="1">
    <citation type="journal article" date="2013" name="Nature">
        <title>Pan genome of the phytoplankton Emiliania underpins its global distribution.</title>
        <authorList>
            <person name="Read B.A."/>
            <person name="Kegel J."/>
            <person name="Klute M.J."/>
            <person name="Kuo A."/>
            <person name="Lefebvre S.C."/>
            <person name="Maumus F."/>
            <person name="Mayer C."/>
            <person name="Miller J."/>
            <person name="Monier A."/>
            <person name="Salamov A."/>
            <person name="Young J."/>
            <person name="Aguilar M."/>
            <person name="Claverie J.M."/>
            <person name="Frickenhaus S."/>
            <person name="Gonzalez K."/>
            <person name="Herman E.K."/>
            <person name="Lin Y.C."/>
            <person name="Napier J."/>
            <person name="Ogata H."/>
            <person name="Sarno A.F."/>
            <person name="Shmutz J."/>
            <person name="Schroeder D."/>
            <person name="de Vargas C."/>
            <person name="Verret F."/>
            <person name="von Dassow P."/>
            <person name="Valentin K."/>
            <person name="Van de Peer Y."/>
            <person name="Wheeler G."/>
            <person name="Dacks J.B."/>
            <person name="Delwiche C.F."/>
            <person name="Dyhrman S.T."/>
            <person name="Glockner G."/>
            <person name="John U."/>
            <person name="Richards T."/>
            <person name="Worden A.Z."/>
            <person name="Zhang X."/>
            <person name="Grigoriev I.V."/>
            <person name="Allen A.E."/>
            <person name="Bidle K."/>
            <person name="Borodovsky M."/>
            <person name="Bowler C."/>
            <person name="Brownlee C."/>
            <person name="Cock J.M."/>
            <person name="Elias M."/>
            <person name="Gladyshev V.N."/>
            <person name="Groth M."/>
            <person name="Guda C."/>
            <person name="Hadaegh A."/>
            <person name="Iglesias-Rodriguez M.D."/>
            <person name="Jenkins J."/>
            <person name="Jones B.M."/>
            <person name="Lawson T."/>
            <person name="Leese F."/>
            <person name="Lindquist E."/>
            <person name="Lobanov A."/>
            <person name="Lomsadze A."/>
            <person name="Malik S.B."/>
            <person name="Marsh M.E."/>
            <person name="Mackinder L."/>
            <person name="Mock T."/>
            <person name="Mueller-Roeber B."/>
            <person name="Pagarete A."/>
            <person name="Parker M."/>
            <person name="Probert I."/>
            <person name="Quesneville H."/>
            <person name="Raines C."/>
            <person name="Rensing S.A."/>
            <person name="Riano-Pachon D.M."/>
            <person name="Richier S."/>
            <person name="Rokitta S."/>
            <person name="Shiraiwa Y."/>
            <person name="Soanes D.M."/>
            <person name="van der Giezen M."/>
            <person name="Wahlund T.M."/>
            <person name="Williams B."/>
            <person name="Wilson W."/>
            <person name="Wolfe G."/>
            <person name="Wurch L.L."/>
        </authorList>
    </citation>
    <scope>NUCLEOTIDE SEQUENCE</scope>
</reference>
<name>A0A0D3KTJ7_EMIH1</name>
<feature type="signal peptide" evidence="2">
    <location>
        <begin position="1"/>
        <end position="17"/>
    </location>
</feature>
<proteinExistence type="predicted"/>
<dbReference type="HOGENOM" id="CLU_513334_0_0_1"/>
<sequence>MGVCVLLAAVLALGCSALTLWPAGAGAALLATNLLPAPLAALRSDAIVHEMETADTIMGEAQKDSAEGSTAAAGAESPVTLKSIMAEFAAFKSDMQKKEQEVQKKDEAFKEEMKKKDAALADFKEEMKKKDEAFKEETQKKDETFKEAMKKKDEMIAELLAALKSKTEHKQVQMSAGGEVVELGFQGGYVTDAHAYYVPYYNDAYNGYAARVSLSDFSSSGVEYFNLADKNSNLKGFRGGFATDAHAYYVPYYNVAYSGYAVRVSLSDFSSSGVEYLNLADTNPNLKGFNGGFATDAHAYYVPFSNDGGRNGYAVRVSLSDFSSSGVEYLNLADTNSNLKGFAGGFVTDTHAYYVPQYNGAYSGYAVRVSLSDFSSSGVEYLNLADTNSNLKGFRGGFATDAHAYYVPSYNSAPNFHGYAARVSLSDFSSSGVEYLNLADTDSNLKGFDGGFATDAHAYYVPFNNGAKSGYAVRVSLSDFSSSGVEYLNLADTNSNLKGFGGGFATAAHAYYVPHHNGAYSGYAARVSLSI</sequence>
<dbReference type="Pfam" id="PF03989">
    <property type="entry name" value="DNA_gyraseA_C"/>
    <property type="match status" value="1"/>
</dbReference>
<dbReference type="EnsemblProtists" id="EOD39082">
    <property type="protein sequence ID" value="EOD39082"/>
    <property type="gene ID" value="EMIHUDRAFT_109098"/>
</dbReference>
<evidence type="ECO:0000256" key="2">
    <source>
        <dbReference type="SAM" id="SignalP"/>
    </source>
</evidence>
<keyword evidence="2" id="KW-0732">Signal</keyword>
<dbReference type="GO" id="GO:0005524">
    <property type="term" value="F:ATP binding"/>
    <property type="evidence" value="ECO:0007669"/>
    <property type="project" value="InterPro"/>
</dbReference>
<accession>A0A0D3KTJ7</accession>
<keyword evidence="1" id="KW-0175">Coiled coil</keyword>
<dbReference type="GO" id="GO:0006265">
    <property type="term" value="P:DNA topological change"/>
    <property type="evidence" value="ECO:0007669"/>
    <property type="project" value="InterPro"/>
</dbReference>
<feature type="chain" id="PRO_5044192931" evidence="2">
    <location>
        <begin position="18"/>
        <end position="531"/>
    </location>
</feature>
<feature type="coiled-coil region" evidence="1">
    <location>
        <begin position="81"/>
        <end position="140"/>
    </location>
</feature>
<dbReference type="GeneID" id="17284353"/>
<evidence type="ECO:0000313" key="4">
    <source>
        <dbReference type="Proteomes" id="UP000013827"/>
    </source>
</evidence>
<dbReference type="GO" id="GO:0003677">
    <property type="term" value="F:DNA binding"/>
    <property type="evidence" value="ECO:0007669"/>
    <property type="project" value="InterPro"/>
</dbReference>
<dbReference type="PaxDb" id="2903-EOD39082"/>
<dbReference type="RefSeq" id="XP_005791511.1">
    <property type="nucleotide sequence ID" value="XM_005791454.1"/>
</dbReference>
<dbReference type="InterPro" id="IPR006691">
    <property type="entry name" value="GyrA/parC_rep"/>
</dbReference>
<dbReference type="Proteomes" id="UP000013827">
    <property type="component" value="Unassembled WGS sequence"/>
</dbReference>
<dbReference type="KEGG" id="ehx:EMIHUDRAFT_109098"/>
<dbReference type="eggNOG" id="ENOG502QQ9N">
    <property type="taxonomic scope" value="Eukaryota"/>
</dbReference>
<organism evidence="3 4">
    <name type="scientific">Emiliania huxleyi (strain CCMP1516)</name>
    <dbReference type="NCBI Taxonomy" id="280463"/>
    <lineage>
        <taxon>Eukaryota</taxon>
        <taxon>Haptista</taxon>
        <taxon>Haptophyta</taxon>
        <taxon>Prymnesiophyceae</taxon>
        <taxon>Isochrysidales</taxon>
        <taxon>Noelaerhabdaceae</taxon>
        <taxon>Emiliania</taxon>
    </lineage>
</organism>
<evidence type="ECO:0000256" key="1">
    <source>
        <dbReference type="SAM" id="Coils"/>
    </source>
</evidence>